<evidence type="ECO:0000313" key="2">
    <source>
        <dbReference type="EMBL" id="GAA5483085.1"/>
    </source>
</evidence>
<keyword evidence="1" id="KW-0472">Membrane</keyword>
<sequence length="70" mass="7674">MIGMKLRGRSVDLWKITTPLALALSFTMGASAAALMRIELHVPVLGWCGLAYLGGGLIWSGIKRWKRMSD</sequence>
<gene>
    <name evidence="2" type="ORF">Hsar01_02312</name>
</gene>
<accession>A0ABP9UPB1</accession>
<reference evidence="2 3" key="1">
    <citation type="submission" date="2024-02" db="EMBL/GenBank/DDBJ databases">
        <title>Haloferula sargassicola NBRC 104335.</title>
        <authorList>
            <person name="Ichikawa N."/>
            <person name="Katano-Makiyama Y."/>
            <person name="Hidaka K."/>
        </authorList>
    </citation>
    <scope>NUCLEOTIDE SEQUENCE [LARGE SCALE GENOMIC DNA]</scope>
    <source>
        <strain evidence="2 3">NBRC 104335</strain>
    </source>
</reference>
<keyword evidence="3" id="KW-1185">Reference proteome</keyword>
<evidence type="ECO:0000256" key="1">
    <source>
        <dbReference type="SAM" id="Phobius"/>
    </source>
</evidence>
<organism evidence="2 3">
    <name type="scientific">Haloferula sargassicola</name>
    <dbReference type="NCBI Taxonomy" id="490096"/>
    <lineage>
        <taxon>Bacteria</taxon>
        <taxon>Pseudomonadati</taxon>
        <taxon>Verrucomicrobiota</taxon>
        <taxon>Verrucomicrobiia</taxon>
        <taxon>Verrucomicrobiales</taxon>
        <taxon>Verrucomicrobiaceae</taxon>
        <taxon>Haloferula</taxon>
    </lineage>
</organism>
<dbReference type="Proteomes" id="UP001476282">
    <property type="component" value="Unassembled WGS sequence"/>
</dbReference>
<protein>
    <submittedName>
        <fullName evidence="2">Uncharacterized protein</fullName>
    </submittedName>
</protein>
<keyword evidence="1" id="KW-0812">Transmembrane</keyword>
<name>A0ABP9UPB1_9BACT</name>
<dbReference type="EMBL" id="BAABRI010000011">
    <property type="protein sequence ID" value="GAA5483085.1"/>
    <property type="molecule type" value="Genomic_DNA"/>
</dbReference>
<proteinExistence type="predicted"/>
<feature type="transmembrane region" description="Helical" evidence="1">
    <location>
        <begin position="42"/>
        <end position="62"/>
    </location>
</feature>
<keyword evidence="1" id="KW-1133">Transmembrane helix</keyword>
<evidence type="ECO:0000313" key="3">
    <source>
        <dbReference type="Proteomes" id="UP001476282"/>
    </source>
</evidence>
<comment type="caution">
    <text evidence="2">The sequence shown here is derived from an EMBL/GenBank/DDBJ whole genome shotgun (WGS) entry which is preliminary data.</text>
</comment>